<dbReference type="InterPro" id="IPR050627">
    <property type="entry name" value="Nitroreductase/BluB"/>
</dbReference>
<comment type="caution">
    <text evidence="2">The sequence shown here is derived from an EMBL/GenBank/DDBJ whole genome shotgun (WGS) entry which is preliminary data.</text>
</comment>
<dbReference type="OrthoDB" id="9812105at2"/>
<evidence type="ECO:0000313" key="2">
    <source>
        <dbReference type="EMBL" id="RKD33912.1"/>
    </source>
</evidence>
<evidence type="ECO:0000313" key="3">
    <source>
        <dbReference type="Proteomes" id="UP000284177"/>
    </source>
</evidence>
<dbReference type="AlphaFoldDB" id="A0A419T8V5"/>
<organism evidence="2 3">
    <name type="scientific">Thermohalobacter berrensis</name>
    <dbReference type="NCBI Taxonomy" id="99594"/>
    <lineage>
        <taxon>Bacteria</taxon>
        <taxon>Bacillati</taxon>
        <taxon>Bacillota</taxon>
        <taxon>Tissierellia</taxon>
        <taxon>Tissierellales</taxon>
        <taxon>Thermohalobacteraceae</taxon>
        <taxon>Thermohalobacter</taxon>
    </lineage>
</organism>
<dbReference type="PANTHER" id="PTHR23026:SF123">
    <property type="entry name" value="NAD(P)H NITROREDUCTASE RV3131-RELATED"/>
    <property type="match status" value="1"/>
</dbReference>
<accession>A0A419T8V5</accession>
<dbReference type="Pfam" id="PF00881">
    <property type="entry name" value="Nitroreductase"/>
    <property type="match status" value="1"/>
</dbReference>
<dbReference type="InterPro" id="IPR000415">
    <property type="entry name" value="Nitroreductase-like"/>
</dbReference>
<dbReference type="PANTHER" id="PTHR23026">
    <property type="entry name" value="NADPH NITROREDUCTASE"/>
    <property type="match status" value="1"/>
</dbReference>
<feature type="domain" description="Nitroreductase" evidence="1">
    <location>
        <begin position="7"/>
        <end position="188"/>
    </location>
</feature>
<keyword evidence="3" id="KW-1185">Reference proteome</keyword>
<dbReference type="Proteomes" id="UP000284177">
    <property type="component" value="Unassembled WGS sequence"/>
</dbReference>
<evidence type="ECO:0000259" key="1">
    <source>
        <dbReference type="Pfam" id="PF00881"/>
    </source>
</evidence>
<gene>
    <name evidence="2" type="ORF">BET03_08265</name>
</gene>
<sequence length="212" mass="23992">MKELDFIYKRHSVRKFKDQDVPMDDIKEIIKAGTYAPSGKNLQNWHFVVVKNKDKIEEMAKIVEKKNAELANKLGDEDKKKAFTKYLKYHTVFRKAPVAILVFAGPYPSTGIEILREIGAPKEEIRELLRPNPGIQNIAAALENILLAAANMGYGTCWMTGPMYAGKEITEFLGFEKEGYYLAAMTPLGVPEESELKSPPRKPLEEVMTIIE</sequence>
<dbReference type="SUPFAM" id="SSF55469">
    <property type="entry name" value="FMN-dependent nitroreductase-like"/>
    <property type="match status" value="1"/>
</dbReference>
<dbReference type="Gene3D" id="3.40.109.10">
    <property type="entry name" value="NADH Oxidase"/>
    <property type="match status" value="1"/>
</dbReference>
<proteinExistence type="predicted"/>
<name>A0A419T8V5_9FIRM</name>
<dbReference type="EMBL" id="MCIB01000003">
    <property type="protein sequence ID" value="RKD33912.1"/>
    <property type="molecule type" value="Genomic_DNA"/>
</dbReference>
<dbReference type="RefSeq" id="WP_120167384.1">
    <property type="nucleotide sequence ID" value="NZ_MCIB01000003.1"/>
</dbReference>
<dbReference type="InterPro" id="IPR029479">
    <property type="entry name" value="Nitroreductase"/>
</dbReference>
<reference evidence="2 3" key="1">
    <citation type="submission" date="2016-08" db="EMBL/GenBank/DDBJ databases">
        <title>Novel Firmicutes and Novel Genomes.</title>
        <authorList>
            <person name="Poppleton D.I."/>
            <person name="Gribaldo S."/>
        </authorList>
    </citation>
    <scope>NUCLEOTIDE SEQUENCE [LARGE SCALE GENOMIC DNA]</scope>
    <source>
        <strain evidence="2 3">CTT3</strain>
    </source>
</reference>
<dbReference type="GO" id="GO:0016491">
    <property type="term" value="F:oxidoreductase activity"/>
    <property type="evidence" value="ECO:0007669"/>
    <property type="project" value="InterPro"/>
</dbReference>
<protein>
    <submittedName>
        <fullName evidence="2">Nitroreductase</fullName>
    </submittedName>
</protein>